<organism evidence="1 2">
    <name type="scientific">Leptospira yanagawae serovar Saopaulo str. Sao Paulo = ATCC 700523</name>
    <dbReference type="NCBI Taxonomy" id="1249483"/>
    <lineage>
        <taxon>Bacteria</taxon>
        <taxon>Pseudomonadati</taxon>
        <taxon>Spirochaetota</taxon>
        <taxon>Spirochaetia</taxon>
        <taxon>Leptospirales</taxon>
        <taxon>Leptospiraceae</taxon>
        <taxon>Leptospira</taxon>
    </lineage>
</organism>
<dbReference type="EMBL" id="AOGX02000013">
    <property type="protein sequence ID" value="EOQ90182.1"/>
    <property type="molecule type" value="Genomic_DNA"/>
</dbReference>
<dbReference type="STRING" id="1249483.LEP1GSC202_0609"/>
<evidence type="ECO:0000313" key="1">
    <source>
        <dbReference type="EMBL" id="EOQ90182.1"/>
    </source>
</evidence>
<reference evidence="1 2" key="1">
    <citation type="submission" date="2013-04" db="EMBL/GenBank/DDBJ databases">
        <authorList>
            <person name="Harkins D.M."/>
            <person name="Durkin A.S."/>
            <person name="Brinkac L.M."/>
            <person name="Haft D.H."/>
            <person name="Selengut J.D."/>
            <person name="Sanka R."/>
            <person name="DePew J."/>
            <person name="Purushe J."/>
            <person name="Hartskeerl R.A."/>
            <person name="Ahmed A."/>
            <person name="van der Linden H."/>
            <person name="Goris M.G.A."/>
            <person name="Vinetz J.M."/>
            <person name="Sutton G.G."/>
            <person name="Nierman W.C."/>
            <person name="Fouts D.E."/>
        </authorList>
    </citation>
    <scope>NUCLEOTIDE SEQUENCE [LARGE SCALE GENOMIC DNA]</scope>
    <source>
        <strain evidence="1 2">Sao Paulo</strain>
    </source>
</reference>
<sequence length="259" mass="27852">MFVLLSMWVISGNCYYNPLVNSFLNPEKLEDANPTALSGIAFALLSPQVVQITGQIVDANGFAASNGNLTILTRTNPIEGLSNSFNLNTAGRFFIQLSTGETRIRVEQSSVELFSFTLNINGPGNVSITNKSLAGPDILNIEFYPTGTTPSYFDIISTDPPNQDSFQTWPSTIQITFSEDLEIPSDLQSYLEANVFTEPSITFAGSSIVNGNILEIGNSTGFEIGTNTYSIGRGIRSISGIGSSPRTISYTCDSPCNAP</sequence>
<protein>
    <recommendedName>
        <fullName evidence="3">Carboxypeptidase regulatory-like domain protein</fullName>
    </recommendedName>
</protein>
<dbReference type="AlphaFoldDB" id="A0A5E8HH03"/>
<gene>
    <name evidence="1" type="ORF">LEP1GSC202_0609</name>
</gene>
<evidence type="ECO:0008006" key="3">
    <source>
        <dbReference type="Google" id="ProtNLM"/>
    </source>
</evidence>
<evidence type="ECO:0000313" key="2">
    <source>
        <dbReference type="Proteomes" id="UP000013996"/>
    </source>
</evidence>
<dbReference type="Proteomes" id="UP000013996">
    <property type="component" value="Unassembled WGS sequence"/>
</dbReference>
<name>A0A5E8HH03_9LEPT</name>
<proteinExistence type="predicted"/>
<accession>A0A5E8HH03</accession>
<comment type="caution">
    <text evidence="1">The sequence shown here is derived from an EMBL/GenBank/DDBJ whole genome shotgun (WGS) entry which is preliminary data.</text>
</comment>